<dbReference type="Proteomes" id="UP000318199">
    <property type="component" value="Unassembled WGS sequence"/>
</dbReference>
<feature type="domain" description="ABC transmembrane type-1" evidence="9">
    <location>
        <begin position="131"/>
        <end position="321"/>
    </location>
</feature>
<dbReference type="PANTHER" id="PTHR43386:SF1">
    <property type="entry name" value="D,D-DIPEPTIDE TRANSPORT SYSTEM PERMEASE PROTEIN DDPC-RELATED"/>
    <property type="match status" value="1"/>
</dbReference>
<dbReference type="CDD" id="cd06261">
    <property type="entry name" value="TM_PBP2"/>
    <property type="match status" value="1"/>
</dbReference>
<dbReference type="EMBL" id="VOBQ01000010">
    <property type="protein sequence ID" value="TWO70916.1"/>
    <property type="molecule type" value="Genomic_DNA"/>
</dbReference>
<keyword evidence="6 7" id="KW-0472">Membrane</keyword>
<protein>
    <submittedName>
        <fullName evidence="10">ABC transporter permease</fullName>
    </submittedName>
</protein>
<feature type="transmembrane region" description="Helical" evidence="7">
    <location>
        <begin position="260"/>
        <end position="280"/>
    </location>
</feature>
<dbReference type="PANTHER" id="PTHR43386">
    <property type="entry name" value="OLIGOPEPTIDE TRANSPORT SYSTEM PERMEASE PROTEIN APPC"/>
    <property type="match status" value="1"/>
</dbReference>
<accession>A0A562ZRD6</accession>
<evidence type="ECO:0000256" key="7">
    <source>
        <dbReference type="RuleBase" id="RU363032"/>
    </source>
</evidence>
<reference evidence="10 11" key="1">
    <citation type="submission" date="2019-07" db="EMBL/GenBank/DDBJ databases">
        <title>Caenimonas sedimenti sp. nov., isolated from activated sludge.</title>
        <authorList>
            <person name="Xu J."/>
        </authorList>
    </citation>
    <scope>NUCLEOTIDE SEQUENCE [LARGE SCALE GENOMIC DNA]</scope>
    <source>
        <strain evidence="10 11">HX-9-20</strain>
    </source>
</reference>
<comment type="caution">
    <text evidence="10">The sequence shown here is derived from an EMBL/GenBank/DDBJ whole genome shotgun (WGS) entry which is preliminary data.</text>
</comment>
<sequence>MSAVLREGGDSLPPPLGEGGGGGAPVVVVPEVAEVVTHGAPPPTLPQGGREKNKKTFWSHARYVLSDNPVTLIAAALFAMFVLLAIIGPWIVPYDPLATNVGPAMTAPNGKHWFGTDSLGRDIFSRVVVATRVDFIIALSAVGVSFVIGGLLGAAAGYFGGWMEKIVMRGCDMVMSFPLFVLAMGIVAALGNSIFNIILATAVVNLPFYIRVARTEVNVRREAGFVEAARLAGNGDARILLMHLIPNAMPPMMVQVSLNMGWAILNAAGLSFIGLGVSPPAAEWGIMVAEGAGYIISGEWWVALFPGSVLMLAVFTFNLLGDGLRDLIDPRKRT</sequence>
<dbReference type="GO" id="GO:0005886">
    <property type="term" value="C:plasma membrane"/>
    <property type="evidence" value="ECO:0007669"/>
    <property type="project" value="UniProtKB-SubCell"/>
</dbReference>
<dbReference type="Gene3D" id="1.10.3720.10">
    <property type="entry name" value="MetI-like"/>
    <property type="match status" value="1"/>
</dbReference>
<evidence type="ECO:0000313" key="11">
    <source>
        <dbReference type="Proteomes" id="UP000318199"/>
    </source>
</evidence>
<evidence type="ECO:0000256" key="8">
    <source>
        <dbReference type="SAM" id="MobiDB-lite"/>
    </source>
</evidence>
<evidence type="ECO:0000256" key="6">
    <source>
        <dbReference type="ARBA" id="ARBA00023136"/>
    </source>
</evidence>
<dbReference type="SUPFAM" id="SSF161098">
    <property type="entry name" value="MetI-like"/>
    <property type="match status" value="1"/>
</dbReference>
<dbReference type="AlphaFoldDB" id="A0A562ZRD6"/>
<feature type="transmembrane region" description="Helical" evidence="7">
    <location>
        <begin position="166"/>
        <end position="188"/>
    </location>
</feature>
<dbReference type="InterPro" id="IPR050366">
    <property type="entry name" value="BP-dependent_transpt_permease"/>
</dbReference>
<feature type="transmembrane region" description="Helical" evidence="7">
    <location>
        <begin position="300"/>
        <end position="321"/>
    </location>
</feature>
<dbReference type="Pfam" id="PF12911">
    <property type="entry name" value="OppC_N"/>
    <property type="match status" value="1"/>
</dbReference>
<feature type="region of interest" description="Disordered" evidence="8">
    <location>
        <begin position="1"/>
        <end position="23"/>
    </location>
</feature>
<dbReference type="OrthoDB" id="9783218at2"/>
<evidence type="ECO:0000256" key="2">
    <source>
        <dbReference type="ARBA" id="ARBA00022448"/>
    </source>
</evidence>
<comment type="subcellular location">
    <subcellularLocation>
        <location evidence="1 7">Cell membrane</location>
        <topology evidence="1 7">Multi-pass membrane protein</topology>
    </subcellularLocation>
</comment>
<dbReference type="InterPro" id="IPR000515">
    <property type="entry name" value="MetI-like"/>
</dbReference>
<evidence type="ECO:0000256" key="1">
    <source>
        <dbReference type="ARBA" id="ARBA00004651"/>
    </source>
</evidence>
<dbReference type="InterPro" id="IPR035906">
    <property type="entry name" value="MetI-like_sf"/>
</dbReference>
<keyword evidence="4 7" id="KW-0812">Transmembrane</keyword>
<dbReference type="RefSeq" id="WP_145893505.1">
    <property type="nucleotide sequence ID" value="NZ_VOBQ01000010.1"/>
</dbReference>
<feature type="transmembrane region" description="Helical" evidence="7">
    <location>
        <begin position="70"/>
        <end position="92"/>
    </location>
</feature>
<evidence type="ECO:0000256" key="3">
    <source>
        <dbReference type="ARBA" id="ARBA00022475"/>
    </source>
</evidence>
<organism evidence="10 11">
    <name type="scientific">Caenimonas sedimenti</name>
    <dbReference type="NCBI Taxonomy" id="2596921"/>
    <lineage>
        <taxon>Bacteria</taxon>
        <taxon>Pseudomonadati</taxon>
        <taxon>Pseudomonadota</taxon>
        <taxon>Betaproteobacteria</taxon>
        <taxon>Burkholderiales</taxon>
        <taxon>Comamonadaceae</taxon>
        <taxon>Caenimonas</taxon>
    </lineage>
</organism>
<dbReference type="InterPro" id="IPR025966">
    <property type="entry name" value="OppC_N"/>
</dbReference>
<evidence type="ECO:0000256" key="4">
    <source>
        <dbReference type="ARBA" id="ARBA00022692"/>
    </source>
</evidence>
<keyword evidence="11" id="KW-1185">Reference proteome</keyword>
<feature type="transmembrane region" description="Helical" evidence="7">
    <location>
        <begin position="135"/>
        <end position="159"/>
    </location>
</feature>
<gene>
    <name evidence="10" type="ORF">FN976_13235</name>
</gene>
<evidence type="ECO:0000256" key="5">
    <source>
        <dbReference type="ARBA" id="ARBA00022989"/>
    </source>
</evidence>
<comment type="similarity">
    <text evidence="7">Belongs to the binding-protein-dependent transport system permease family.</text>
</comment>
<keyword evidence="2 7" id="KW-0813">Transport</keyword>
<evidence type="ECO:0000259" key="9">
    <source>
        <dbReference type="PROSITE" id="PS50928"/>
    </source>
</evidence>
<name>A0A562ZRD6_9BURK</name>
<keyword evidence="3" id="KW-1003">Cell membrane</keyword>
<proteinExistence type="inferred from homology"/>
<dbReference type="PROSITE" id="PS50928">
    <property type="entry name" value="ABC_TM1"/>
    <property type="match status" value="1"/>
</dbReference>
<evidence type="ECO:0000313" key="10">
    <source>
        <dbReference type="EMBL" id="TWO70916.1"/>
    </source>
</evidence>
<dbReference type="Pfam" id="PF00528">
    <property type="entry name" value="BPD_transp_1"/>
    <property type="match status" value="1"/>
</dbReference>
<dbReference type="GO" id="GO:0055085">
    <property type="term" value="P:transmembrane transport"/>
    <property type="evidence" value="ECO:0007669"/>
    <property type="project" value="InterPro"/>
</dbReference>
<keyword evidence="5 7" id="KW-1133">Transmembrane helix</keyword>